<dbReference type="Proteomes" id="UP000683360">
    <property type="component" value="Unassembled WGS sequence"/>
</dbReference>
<protein>
    <submittedName>
        <fullName evidence="1">Uncharacterized protein</fullName>
    </submittedName>
</protein>
<evidence type="ECO:0000313" key="2">
    <source>
        <dbReference type="Proteomes" id="UP000683360"/>
    </source>
</evidence>
<gene>
    <name evidence="1" type="ORF">MEDL_16608</name>
</gene>
<dbReference type="OrthoDB" id="6143007at2759"/>
<accession>A0A8S3QY23</accession>
<dbReference type="PANTHER" id="PTHR46289">
    <property type="entry name" value="52 KDA REPRESSOR OF THE INHIBITOR OF THE PROTEIN KINASE-LIKE PROTEIN-RELATED"/>
    <property type="match status" value="1"/>
</dbReference>
<comment type="caution">
    <text evidence="1">The sequence shown here is derived from an EMBL/GenBank/DDBJ whole genome shotgun (WGS) entry which is preliminary data.</text>
</comment>
<organism evidence="1 2">
    <name type="scientific">Mytilus edulis</name>
    <name type="common">Blue mussel</name>
    <dbReference type="NCBI Taxonomy" id="6550"/>
    <lineage>
        <taxon>Eukaryota</taxon>
        <taxon>Metazoa</taxon>
        <taxon>Spiralia</taxon>
        <taxon>Lophotrochozoa</taxon>
        <taxon>Mollusca</taxon>
        <taxon>Bivalvia</taxon>
        <taxon>Autobranchia</taxon>
        <taxon>Pteriomorphia</taxon>
        <taxon>Mytilida</taxon>
        <taxon>Mytiloidea</taxon>
        <taxon>Mytilidae</taxon>
        <taxon>Mytilinae</taxon>
        <taxon>Mytilus</taxon>
    </lineage>
</organism>
<name>A0A8S3QY23_MYTED</name>
<dbReference type="PANTHER" id="PTHR46289:SF14">
    <property type="entry name" value="DUF4371 DOMAIN-CONTAINING PROTEIN"/>
    <property type="match status" value="1"/>
</dbReference>
<reference evidence="1" key="1">
    <citation type="submission" date="2021-03" db="EMBL/GenBank/DDBJ databases">
        <authorList>
            <person name="Bekaert M."/>
        </authorList>
    </citation>
    <scope>NUCLEOTIDE SEQUENCE</scope>
</reference>
<proteinExistence type="predicted"/>
<evidence type="ECO:0000313" key="1">
    <source>
        <dbReference type="EMBL" id="CAG2202030.1"/>
    </source>
</evidence>
<sequence>MSGKYNGVQARISSIIPEATYVHCKSHCLNLAVVHSCKDNSVRNVMTVVQEIGFAFDYSAKRLQAFFDELSSDAATKENMEKRTKLRTLCETWWTSRADALYTFKTAFPVVVHSLERLQNLGDDKAGQHLASLMRFQFVIALVVSEHVLQSTVHLPIFLQGAECDLLEAVKECKTVVEMLRSERNDDNTYLMDIGLSLEDFKREVERWRARCRILPRDKVPTTLCQTLDIVNPHCIRLLIQYCVFS</sequence>
<keyword evidence="2" id="KW-1185">Reference proteome</keyword>
<dbReference type="AlphaFoldDB" id="A0A8S3QY23"/>
<dbReference type="EMBL" id="CAJPWZ010000875">
    <property type="protein sequence ID" value="CAG2202030.1"/>
    <property type="molecule type" value="Genomic_DNA"/>
</dbReference>
<dbReference type="InterPro" id="IPR052958">
    <property type="entry name" value="IFN-induced_PKR_regulator"/>
</dbReference>